<evidence type="ECO:0000259" key="5">
    <source>
        <dbReference type="PROSITE" id="PS50158"/>
    </source>
</evidence>
<dbReference type="RefSeq" id="XP_007680309.1">
    <property type="nucleotide sequence ID" value="XM_007682119.1"/>
</dbReference>
<dbReference type="KEGG" id="bcom:BAUCODRAFT_27674"/>
<dbReference type="EMBL" id="KB445562">
    <property type="protein sequence ID" value="EMC92381.1"/>
    <property type="molecule type" value="Genomic_DNA"/>
</dbReference>
<keyword evidence="1" id="KW-0863">Zinc-finger</keyword>
<evidence type="ECO:0000256" key="1">
    <source>
        <dbReference type="PROSITE-ProRule" id="PRU00047"/>
    </source>
</evidence>
<name>M2M7S5_BAUPA</name>
<dbReference type="AlphaFoldDB" id="M2M7S5"/>
<dbReference type="Proteomes" id="UP000011761">
    <property type="component" value="Unassembled WGS sequence"/>
</dbReference>
<feature type="domain" description="CCHC-type" evidence="5">
    <location>
        <begin position="439"/>
        <end position="453"/>
    </location>
</feature>
<keyword evidence="7" id="KW-1185">Reference proteome</keyword>
<dbReference type="InterPro" id="IPR000504">
    <property type="entry name" value="RRM_dom"/>
</dbReference>
<dbReference type="STRING" id="717646.M2M7S5"/>
<evidence type="ECO:0000313" key="6">
    <source>
        <dbReference type="EMBL" id="EMC92381.1"/>
    </source>
</evidence>
<dbReference type="InterPro" id="IPR012677">
    <property type="entry name" value="Nucleotide-bd_a/b_plait_sf"/>
</dbReference>
<dbReference type="Gene3D" id="4.10.60.10">
    <property type="entry name" value="Zinc finger, CCHC-type"/>
    <property type="match status" value="1"/>
</dbReference>
<dbReference type="SUPFAM" id="SSF54928">
    <property type="entry name" value="RNA-binding domain, RBD"/>
    <property type="match status" value="1"/>
</dbReference>
<dbReference type="Pfam" id="PF00076">
    <property type="entry name" value="RRM_1"/>
    <property type="match status" value="1"/>
</dbReference>
<keyword evidence="2" id="KW-0694">RNA-binding</keyword>
<evidence type="ECO:0000313" key="7">
    <source>
        <dbReference type="Proteomes" id="UP000011761"/>
    </source>
</evidence>
<organism evidence="6 7">
    <name type="scientific">Baudoinia panamericana (strain UAMH 10762)</name>
    <name type="common">Angels' share fungus</name>
    <name type="synonym">Baudoinia compniacensis (strain UAMH 10762)</name>
    <dbReference type="NCBI Taxonomy" id="717646"/>
    <lineage>
        <taxon>Eukaryota</taxon>
        <taxon>Fungi</taxon>
        <taxon>Dikarya</taxon>
        <taxon>Ascomycota</taxon>
        <taxon>Pezizomycotina</taxon>
        <taxon>Dothideomycetes</taxon>
        <taxon>Dothideomycetidae</taxon>
        <taxon>Mycosphaerellales</taxon>
        <taxon>Teratosphaeriaceae</taxon>
        <taxon>Baudoinia</taxon>
    </lineage>
</organism>
<dbReference type="Gene3D" id="3.30.70.330">
    <property type="match status" value="1"/>
</dbReference>
<dbReference type="CDD" id="cd00590">
    <property type="entry name" value="RRM_SF"/>
    <property type="match status" value="1"/>
</dbReference>
<dbReference type="GO" id="GO:0003723">
    <property type="term" value="F:RNA binding"/>
    <property type="evidence" value="ECO:0007669"/>
    <property type="project" value="UniProtKB-UniRule"/>
</dbReference>
<dbReference type="SMART" id="SM00343">
    <property type="entry name" value="ZnF_C2HC"/>
    <property type="match status" value="2"/>
</dbReference>
<feature type="compositionally biased region" description="Low complexity" evidence="3">
    <location>
        <begin position="91"/>
        <end position="100"/>
    </location>
</feature>
<dbReference type="GO" id="GO:0008270">
    <property type="term" value="F:zinc ion binding"/>
    <property type="evidence" value="ECO:0007669"/>
    <property type="project" value="UniProtKB-KW"/>
</dbReference>
<feature type="domain" description="RRM" evidence="4">
    <location>
        <begin position="274"/>
        <end position="351"/>
    </location>
</feature>
<dbReference type="GeneID" id="19110614"/>
<dbReference type="OrthoDB" id="7608935at2759"/>
<sequence length="558" mass="61752">MSVPPTPTQRHAMEIVIEHARSRQDILDARRDHHSPEESRTSAVGRKRALALPAESASDTFTQSVKRRRVDYVLADDQGPSGDHRRDSLESGEVSSSLASSRRESNASVGDRQSDYPSPRATAINRRVTPIDDDLAVIHGSSDTQPELALADLKEVLRPAFFRIIADRIAEGELSAEAVLKEHLEVGKPFRKQAKEVWTAWEAKSKPNVSSTHGSKSEEAVGGGLSVADTDANATQTKHKTSHDYGQLARDVASRSLRSVAPDAAGNTSIAEGRRLYVSIIGFVTTKNELEGMFKAYTVESITTPVNPRTKHPTGYGFVDVATAAEAERAVKELDSTINLGRKICVQIARDSATVETAEHAFIHAASQRSTKLEPKPEPESEPESQPESVVILESEPEPEPEPKPEPELDPMRLLDLTPEDQELQHRYFHLTEPYALVRCLRCGEEGHMDDNCTGTRYVDKNRLWRTYTASTVKTIPRSQMIVSCYNCGSNSHWGDDCDDLPDSVYKLGWSGVWSAKDAAMYVFEASADREVSTQWAREAKQGSLHVLAEANSTWDRW</sequence>
<dbReference type="PROSITE" id="PS50102">
    <property type="entry name" value="RRM"/>
    <property type="match status" value="1"/>
</dbReference>
<accession>M2M7S5</accession>
<dbReference type="HOGENOM" id="CLU_488303_0_0_1"/>
<proteinExistence type="predicted"/>
<evidence type="ECO:0000256" key="3">
    <source>
        <dbReference type="SAM" id="MobiDB-lite"/>
    </source>
</evidence>
<dbReference type="InterPro" id="IPR035979">
    <property type="entry name" value="RBD_domain_sf"/>
</dbReference>
<feature type="region of interest" description="Disordered" evidence="3">
    <location>
        <begin position="19"/>
        <end position="125"/>
    </location>
</feature>
<reference evidence="6 7" key="1">
    <citation type="journal article" date="2012" name="PLoS Pathog.">
        <title>Diverse lifestyles and strategies of plant pathogenesis encoded in the genomes of eighteen Dothideomycetes fungi.</title>
        <authorList>
            <person name="Ohm R.A."/>
            <person name="Feau N."/>
            <person name="Henrissat B."/>
            <person name="Schoch C.L."/>
            <person name="Horwitz B.A."/>
            <person name="Barry K.W."/>
            <person name="Condon B.J."/>
            <person name="Copeland A.C."/>
            <person name="Dhillon B."/>
            <person name="Glaser F."/>
            <person name="Hesse C.N."/>
            <person name="Kosti I."/>
            <person name="LaButti K."/>
            <person name="Lindquist E.A."/>
            <person name="Lucas S."/>
            <person name="Salamov A.A."/>
            <person name="Bradshaw R.E."/>
            <person name="Ciuffetti L."/>
            <person name="Hamelin R.C."/>
            <person name="Kema G.H.J."/>
            <person name="Lawrence C."/>
            <person name="Scott J.A."/>
            <person name="Spatafora J.W."/>
            <person name="Turgeon B.G."/>
            <person name="de Wit P.J.G.M."/>
            <person name="Zhong S."/>
            <person name="Goodwin S.B."/>
            <person name="Grigoriev I.V."/>
        </authorList>
    </citation>
    <scope>NUCLEOTIDE SEQUENCE [LARGE SCALE GENOMIC DNA]</scope>
    <source>
        <strain evidence="6 7">UAMH 10762</strain>
    </source>
</reference>
<protein>
    <recommendedName>
        <fullName evidence="8">CCHC-type domain-containing protein</fullName>
    </recommendedName>
</protein>
<keyword evidence="1" id="KW-0862">Zinc</keyword>
<dbReference type="PANTHER" id="PTHR48034">
    <property type="entry name" value="TRANSFORMER-2 SEX-DETERMINING PROTEIN-RELATED"/>
    <property type="match status" value="1"/>
</dbReference>
<dbReference type="SMART" id="SM00360">
    <property type="entry name" value="RRM"/>
    <property type="match status" value="1"/>
</dbReference>
<dbReference type="InterPro" id="IPR050441">
    <property type="entry name" value="RBM"/>
</dbReference>
<evidence type="ECO:0000256" key="2">
    <source>
        <dbReference type="PROSITE-ProRule" id="PRU00176"/>
    </source>
</evidence>
<feature type="compositionally biased region" description="Basic and acidic residues" evidence="3">
    <location>
        <begin position="19"/>
        <end position="40"/>
    </location>
</feature>
<feature type="domain" description="CCHC-type" evidence="5">
    <location>
        <begin position="485"/>
        <end position="498"/>
    </location>
</feature>
<dbReference type="InterPro" id="IPR036875">
    <property type="entry name" value="Znf_CCHC_sf"/>
</dbReference>
<keyword evidence="1" id="KW-0479">Metal-binding</keyword>
<evidence type="ECO:0000259" key="4">
    <source>
        <dbReference type="PROSITE" id="PS50102"/>
    </source>
</evidence>
<gene>
    <name evidence="6" type="ORF">BAUCODRAFT_27674</name>
</gene>
<dbReference type="InterPro" id="IPR001878">
    <property type="entry name" value="Znf_CCHC"/>
</dbReference>
<feature type="compositionally biased region" description="Basic and acidic residues" evidence="3">
    <location>
        <begin position="401"/>
        <end position="412"/>
    </location>
</feature>
<feature type="region of interest" description="Disordered" evidence="3">
    <location>
        <begin position="365"/>
        <end position="412"/>
    </location>
</feature>
<dbReference type="PROSITE" id="PS50158">
    <property type="entry name" value="ZF_CCHC"/>
    <property type="match status" value="2"/>
</dbReference>
<evidence type="ECO:0008006" key="8">
    <source>
        <dbReference type="Google" id="ProtNLM"/>
    </source>
</evidence>
<dbReference type="SUPFAM" id="SSF57756">
    <property type="entry name" value="Retrovirus zinc finger-like domains"/>
    <property type="match status" value="1"/>
</dbReference>